<evidence type="ECO:0000259" key="3">
    <source>
        <dbReference type="PROSITE" id="PS50158"/>
    </source>
</evidence>
<dbReference type="EMBL" id="JASCZI010121206">
    <property type="protein sequence ID" value="MED6160530.1"/>
    <property type="molecule type" value="Genomic_DNA"/>
</dbReference>
<protein>
    <recommendedName>
        <fullName evidence="3">CCHC-type domain-containing protein</fullName>
    </recommendedName>
</protein>
<comment type="caution">
    <text evidence="4">The sequence shown here is derived from an EMBL/GenBank/DDBJ whole genome shotgun (WGS) entry which is preliminary data.</text>
</comment>
<organism evidence="4 5">
    <name type="scientific">Stylosanthes scabra</name>
    <dbReference type="NCBI Taxonomy" id="79078"/>
    <lineage>
        <taxon>Eukaryota</taxon>
        <taxon>Viridiplantae</taxon>
        <taxon>Streptophyta</taxon>
        <taxon>Embryophyta</taxon>
        <taxon>Tracheophyta</taxon>
        <taxon>Spermatophyta</taxon>
        <taxon>Magnoliopsida</taxon>
        <taxon>eudicotyledons</taxon>
        <taxon>Gunneridae</taxon>
        <taxon>Pentapetalae</taxon>
        <taxon>rosids</taxon>
        <taxon>fabids</taxon>
        <taxon>Fabales</taxon>
        <taxon>Fabaceae</taxon>
        <taxon>Papilionoideae</taxon>
        <taxon>50 kb inversion clade</taxon>
        <taxon>dalbergioids sensu lato</taxon>
        <taxon>Dalbergieae</taxon>
        <taxon>Pterocarpus clade</taxon>
        <taxon>Stylosanthes</taxon>
    </lineage>
</organism>
<dbReference type="SUPFAM" id="SSF57756">
    <property type="entry name" value="Retrovirus zinc finger-like domains"/>
    <property type="match status" value="1"/>
</dbReference>
<dbReference type="InterPro" id="IPR036875">
    <property type="entry name" value="Znf_CCHC_sf"/>
</dbReference>
<keyword evidence="1" id="KW-0863">Zinc-finger</keyword>
<keyword evidence="5" id="KW-1185">Reference proteome</keyword>
<feature type="domain" description="CCHC-type" evidence="3">
    <location>
        <begin position="59"/>
        <end position="76"/>
    </location>
</feature>
<accession>A0ABU6UGW5</accession>
<dbReference type="InterPro" id="IPR001878">
    <property type="entry name" value="Znf_CCHC"/>
</dbReference>
<feature type="region of interest" description="Disordered" evidence="2">
    <location>
        <begin position="117"/>
        <end position="139"/>
    </location>
</feature>
<feature type="compositionally biased region" description="Basic residues" evidence="2">
    <location>
        <begin position="50"/>
        <end position="74"/>
    </location>
</feature>
<evidence type="ECO:0000313" key="4">
    <source>
        <dbReference type="EMBL" id="MED6160530.1"/>
    </source>
</evidence>
<sequence length="139" mass="15258">MFDTAVNGLVRLCEQVEGRRNIGSVFEDGDQAGAKINDPTIVKTKGGPRIPKKGKGRKRRCTKCNRPGHTKRKCQRAENKQDNSDYVPQENEDSEQSRCSDSLSAYQGVGVGTNHRVFGACKSGSVTSPDSEKSDDFLH</sequence>
<gene>
    <name evidence="4" type="ORF">PIB30_052247</name>
</gene>
<proteinExistence type="predicted"/>
<feature type="compositionally biased region" description="Basic and acidic residues" evidence="2">
    <location>
        <begin position="130"/>
        <end position="139"/>
    </location>
</feature>
<keyword evidence="1" id="KW-0862">Zinc</keyword>
<name>A0ABU6UGW5_9FABA</name>
<evidence type="ECO:0000256" key="2">
    <source>
        <dbReference type="SAM" id="MobiDB-lite"/>
    </source>
</evidence>
<reference evidence="4 5" key="1">
    <citation type="journal article" date="2023" name="Plants (Basel)">
        <title>Bridging the Gap: Combining Genomics and Transcriptomics Approaches to Understand Stylosanthes scabra, an Orphan Legume from the Brazilian Caatinga.</title>
        <authorList>
            <person name="Ferreira-Neto J.R.C."/>
            <person name="da Silva M.D."/>
            <person name="Binneck E."/>
            <person name="de Melo N.F."/>
            <person name="da Silva R.H."/>
            <person name="de Melo A.L.T.M."/>
            <person name="Pandolfi V."/>
            <person name="Bustamante F.O."/>
            <person name="Brasileiro-Vidal A.C."/>
            <person name="Benko-Iseppon A.M."/>
        </authorList>
    </citation>
    <scope>NUCLEOTIDE SEQUENCE [LARGE SCALE GENOMIC DNA]</scope>
    <source>
        <tissue evidence="4">Leaves</tissue>
    </source>
</reference>
<dbReference type="Proteomes" id="UP001341840">
    <property type="component" value="Unassembled WGS sequence"/>
</dbReference>
<dbReference type="PROSITE" id="PS50158">
    <property type="entry name" value="ZF_CCHC"/>
    <property type="match status" value="1"/>
</dbReference>
<keyword evidence="1" id="KW-0479">Metal-binding</keyword>
<feature type="region of interest" description="Disordered" evidence="2">
    <location>
        <begin position="29"/>
        <end position="102"/>
    </location>
</feature>
<evidence type="ECO:0000313" key="5">
    <source>
        <dbReference type="Proteomes" id="UP001341840"/>
    </source>
</evidence>
<evidence type="ECO:0000256" key="1">
    <source>
        <dbReference type="PROSITE-ProRule" id="PRU00047"/>
    </source>
</evidence>